<comment type="caution">
    <text evidence="1">The sequence shown here is derived from an EMBL/GenBank/DDBJ whole genome shotgun (WGS) entry which is preliminary data.</text>
</comment>
<reference evidence="1 2" key="1">
    <citation type="journal article" date="2021" name="Elife">
        <title>Chloroplast acquisition without the gene transfer in kleptoplastic sea slugs, Plakobranchus ocellatus.</title>
        <authorList>
            <person name="Maeda T."/>
            <person name="Takahashi S."/>
            <person name="Yoshida T."/>
            <person name="Shimamura S."/>
            <person name="Takaki Y."/>
            <person name="Nagai Y."/>
            <person name="Toyoda A."/>
            <person name="Suzuki Y."/>
            <person name="Arimoto A."/>
            <person name="Ishii H."/>
            <person name="Satoh N."/>
            <person name="Nishiyama T."/>
            <person name="Hasebe M."/>
            <person name="Maruyama T."/>
            <person name="Minagawa J."/>
            <person name="Obokata J."/>
            <person name="Shigenobu S."/>
        </authorList>
    </citation>
    <scope>NUCLEOTIDE SEQUENCE [LARGE SCALE GENOMIC DNA]</scope>
</reference>
<accession>A0AAV4DG88</accession>
<evidence type="ECO:0000313" key="2">
    <source>
        <dbReference type="Proteomes" id="UP000735302"/>
    </source>
</evidence>
<protein>
    <submittedName>
        <fullName evidence="1">Uncharacterized protein</fullName>
    </submittedName>
</protein>
<gene>
    <name evidence="1" type="ORF">PoB_006977700</name>
</gene>
<dbReference type="EMBL" id="BLXT01007857">
    <property type="protein sequence ID" value="GFO43272.1"/>
    <property type="molecule type" value="Genomic_DNA"/>
</dbReference>
<name>A0AAV4DG88_9GAST</name>
<dbReference type="AlphaFoldDB" id="A0AAV4DG88"/>
<organism evidence="1 2">
    <name type="scientific">Plakobranchus ocellatus</name>
    <dbReference type="NCBI Taxonomy" id="259542"/>
    <lineage>
        <taxon>Eukaryota</taxon>
        <taxon>Metazoa</taxon>
        <taxon>Spiralia</taxon>
        <taxon>Lophotrochozoa</taxon>
        <taxon>Mollusca</taxon>
        <taxon>Gastropoda</taxon>
        <taxon>Heterobranchia</taxon>
        <taxon>Euthyneura</taxon>
        <taxon>Panpulmonata</taxon>
        <taxon>Sacoglossa</taxon>
        <taxon>Placobranchoidea</taxon>
        <taxon>Plakobranchidae</taxon>
        <taxon>Plakobranchus</taxon>
    </lineage>
</organism>
<sequence>MRPFQKQCKKTTILVTVDLRISQFSPLQAFGGAPPSGLQPVWTVNDPDPFSSFSVPVGNLELRTLQRGSGDDCKLVYFSLFVDSAPSLVYFHADNEDGKAYGIHV</sequence>
<keyword evidence="2" id="KW-1185">Reference proteome</keyword>
<evidence type="ECO:0000313" key="1">
    <source>
        <dbReference type="EMBL" id="GFO43272.1"/>
    </source>
</evidence>
<proteinExistence type="predicted"/>
<dbReference type="Proteomes" id="UP000735302">
    <property type="component" value="Unassembled WGS sequence"/>
</dbReference>